<name>A0A2P2QS40_RHIMU</name>
<evidence type="ECO:0000313" key="2">
    <source>
        <dbReference type="EMBL" id="MBX69803.1"/>
    </source>
</evidence>
<reference evidence="2" key="1">
    <citation type="submission" date="2018-02" db="EMBL/GenBank/DDBJ databases">
        <title>Rhizophora mucronata_Transcriptome.</title>
        <authorList>
            <person name="Meera S.P."/>
            <person name="Sreeshan A."/>
            <person name="Augustine A."/>
        </authorList>
    </citation>
    <scope>NUCLEOTIDE SEQUENCE</scope>
    <source>
        <tissue evidence="2">Leaf</tissue>
    </source>
</reference>
<organism evidence="2">
    <name type="scientific">Rhizophora mucronata</name>
    <name type="common">Asiatic mangrove</name>
    <dbReference type="NCBI Taxonomy" id="61149"/>
    <lineage>
        <taxon>Eukaryota</taxon>
        <taxon>Viridiplantae</taxon>
        <taxon>Streptophyta</taxon>
        <taxon>Embryophyta</taxon>
        <taxon>Tracheophyta</taxon>
        <taxon>Spermatophyta</taxon>
        <taxon>Magnoliopsida</taxon>
        <taxon>eudicotyledons</taxon>
        <taxon>Gunneridae</taxon>
        <taxon>Pentapetalae</taxon>
        <taxon>rosids</taxon>
        <taxon>fabids</taxon>
        <taxon>Malpighiales</taxon>
        <taxon>Rhizophoraceae</taxon>
        <taxon>Rhizophora</taxon>
    </lineage>
</organism>
<feature type="transmembrane region" description="Helical" evidence="1">
    <location>
        <begin position="32"/>
        <end position="51"/>
    </location>
</feature>
<proteinExistence type="predicted"/>
<dbReference type="EMBL" id="GGEC01089319">
    <property type="protein sequence ID" value="MBX69803.1"/>
    <property type="molecule type" value="Transcribed_RNA"/>
</dbReference>
<sequence>MGLSFNFHWDMSVYRDAVCGCGFHFWGFRDSLLFFLKLKFPIIFAYFGICLQL</sequence>
<keyword evidence="1" id="KW-0472">Membrane</keyword>
<keyword evidence="1" id="KW-0812">Transmembrane</keyword>
<accession>A0A2P2QS40</accession>
<evidence type="ECO:0000256" key="1">
    <source>
        <dbReference type="SAM" id="Phobius"/>
    </source>
</evidence>
<dbReference type="AlphaFoldDB" id="A0A2P2QS40"/>
<keyword evidence="1" id="KW-1133">Transmembrane helix</keyword>
<protein>
    <submittedName>
        <fullName evidence="2">Uncharacterized protein</fullName>
    </submittedName>
</protein>